<feature type="non-terminal residue" evidence="1">
    <location>
        <position position="59"/>
    </location>
</feature>
<proteinExistence type="predicted"/>
<gene>
    <name evidence="1" type="ORF">SCALOS_LOCUS2844</name>
</gene>
<protein>
    <submittedName>
        <fullName evidence="1">10982_t:CDS:1</fullName>
    </submittedName>
</protein>
<evidence type="ECO:0000313" key="2">
    <source>
        <dbReference type="Proteomes" id="UP000789860"/>
    </source>
</evidence>
<comment type="caution">
    <text evidence="1">The sequence shown here is derived from an EMBL/GenBank/DDBJ whole genome shotgun (WGS) entry which is preliminary data.</text>
</comment>
<name>A0ACA9KSY4_9GLOM</name>
<dbReference type="EMBL" id="CAJVPM010002718">
    <property type="protein sequence ID" value="CAG8491542.1"/>
    <property type="molecule type" value="Genomic_DNA"/>
</dbReference>
<accession>A0ACA9KSY4</accession>
<reference evidence="1" key="1">
    <citation type="submission" date="2021-06" db="EMBL/GenBank/DDBJ databases">
        <authorList>
            <person name="Kallberg Y."/>
            <person name="Tangrot J."/>
            <person name="Rosling A."/>
        </authorList>
    </citation>
    <scope>NUCLEOTIDE SEQUENCE</scope>
    <source>
        <strain evidence="1">AU212A</strain>
    </source>
</reference>
<organism evidence="1 2">
    <name type="scientific">Scutellospora calospora</name>
    <dbReference type="NCBI Taxonomy" id="85575"/>
    <lineage>
        <taxon>Eukaryota</taxon>
        <taxon>Fungi</taxon>
        <taxon>Fungi incertae sedis</taxon>
        <taxon>Mucoromycota</taxon>
        <taxon>Glomeromycotina</taxon>
        <taxon>Glomeromycetes</taxon>
        <taxon>Diversisporales</taxon>
        <taxon>Gigasporaceae</taxon>
        <taxon>Scutellospora</taxon>
    </lineage>
</organism>
<keyword evidence="2" id="KW-1185">Reference proteome</keyword>
<evidence type="ECO:0000313" key="1">
    <source>
        <dbReference type="EMBL" id="CAG8491542.1"/>
    </source>
</evidence>
<dbReference type="Proteomes" id="UP000789860">
    <property type="component" value="Unassembled WGS sequence"/>
</dbReference>
<sequence length="59" mass="6788">MSEDDGSDYHDSISDDDDSLVINSEIYITFHVHMPEKFDESMHPLVVGSIKELGNWRHP</sequence>